<evidence type="ECO:0000313" key="2">
    <source>
        <dbReference type="Proteomes" id="UP000802392"/>
    </source>
</evidence>
<dbReference type="EMBL" id="JAAOZD010000001">
    <property type="protein sequence ID" value="NIJ00370.1"/>
    <property type="molecule type" value="Genomic_DNA"/>
</dbReference>
<comment type="caution">
    <text evidence="1">The sequence shown here is derived from an EMBL/GenBank/DDBJ whole genome shotgun (WGS) entry which is preliminary data.</text>
</comment>
<keyword evidence="2" id="KW-1185">Reference proteome</keyword>
<reference evidence="1 2" key="1">
    <citation type="submission" date="2020-03" db="EMBL/GenBank/DDBJ databases">
        <title>Genomic Encyclopedia of Type Strains, Phase III (KMG-III): the genomes of soil and plant-associated and newly described type strains.</title>
        <authorList>
            <person name="Whitman W."/>
        </authorList>
    </citation>
    <scope>NUCLEOTIDE SEQUENCE [LARGE SCALE GENOMIC DNA]</scope>
    <source>
        <strain evidence="1 2">CECT 4207</strain>
    </source>
</reference>
<sequence length="369" mass="41039">MTRWVAIAYGALDLRGWHENHAGVEVMLLATVPSEPLGLIGAPASLWRRLVAGPVADTALTPDERLLVREFASVGLASGDEGHPARVRRLEKPWLSSPLHEMVYALVASVARDIHIGVVAIKGPTLHRQGLRDREHSGDVDIWVHPDHVEVVCHALEQWGWNGQADQWSGLSFNHSTALEPGEWGCEVDVHRHIPGCSLSDDAVFASLVQSTETTSFAGVAVLTPDLPAHAVLLALHELRPEARHGKPPAQAHEVAERLKVGGVDSLDFAREIKALAVLEPSLRLAFPRHSFVVDHKIPLNWKWRESRGWWRAYWMIFASLSPSERRLFVQRAVWPQREVLAASEARAGRSNAGLIGARVRRLRKLLRW</sequence>
<proteinExistence type="predicted"/>
<gene>
    <name evidence="1" type="ORF">FHR86_000668</name>
</gene>
<name>A0ABX0TGN9_9MICC</name>
<organism evidence="1 2">
    <name type="scientific">Paenarthrobacter ilicis</name>
    <dbReference type="NCBI Taxonomy" id="43665"/>
    <lineage>
        <taxon>Bacteria</taxon>
        <taxon>Bacillati</taxon>
        <taxon>Actinomycetota</taxon>
        <taxon>Actinomycetes</taxon>
        <taxon>Micrococcales</taxon>
        <taxon>Micrococcaceae</taxon>
        <taxon>Paenarthrobacter</taxon>
    </lineage>
</organism>
<dbReference type="Pfam" id="PF14907">
    <property type="entry name" value="NTP_transf_5"/>
    <property type="match status" value="1"/>
</dbReference>
<protein>
    <recommendedName>
        <fullName evidence="3">Nucleotidyltransferase family protein</fullName>
    </recommendedName>
</protein>
<dbReference type="RefSeq" id="WP_167263859.1">
    <property type="nucleotide sequence ID" value="NZ_BAAAVO010000002.1"/>
</dbReference>
<evidence type="ECO:0008006" key="3">
    <source>
        <dbReference type="Google" id="ProtNLM"/>
    </source>
</evidence>
<dbReference type="InterPro" id="IPR039498">
    <property type="entry name" value="NTP_transf_5"/>
</dbReference>
<dbReference type="Proteomes" id="UP000802392">
    <property type="component" value="Unassembled WGS sequence"/>
</dbReference>
<accession>A0ABX0TGN9</accession>
<evidence type="ECO:0000313" key="1">
    <source>
        <dbReference type="EMBL" id="NIJ00370.1"/>
    </source>
</evidence>